<protein>
    <submittedName>
        <fullName evidence="5">Galactonate dehydratase</fullName>
        <ecNumber evidence="5">4.2.1.6</ecNumber>
    </submittedName>
</protein>
<feature type="domain" description="Mandelate racemase/muconate lactonizing enzyme C-terminal" evidence="4">
    <location>
        <begin position="125"/>
        <end position="230"/>
    </location>
</feature>
<evidence type="ECO:0000259" key="4">
    <source>
        <dbReference type="SMART" id="SM00922"/>
    </source>
</evidence>
<dbReference type="NCBIfam" id="NF010624">
    <property type="entry name" value="PRK14017.1"/>
    <property type="match status" value="1"/>
</dbReference>
<organism evidence="5 6">
    <name type="scientific">Paenibacillus planticolens</name>
    <dbReference type="NCBI Taxonomy" id="2654976"/>
    <lineage>
        <taxon>Bacteria</taxon>
        <taxon>Bacillati</taxon>
        <taxon>Bacillota</taxon>
        <taxon>Bacilli</taxon>
        <taxon>Bacillales</taxon>
        <taxon>Paenibacillaceae</taxon>
        <taxon>Paenibacillus</taxon>
    </lineage>
</organism>
<dbReference type="PANTHER" id="PTHR48080:SF2">
    <property type="entry name" value="D-GALACTONATE DEHYDRATASE"/>
    <property type="match status" value="1"/>
</dbReference>
<dbReference type="InterPro" id="IPR029065">
    <property type="entry name" value="Enolase_C-like"/>
</dbReference>
<dbReference type="EMBL" id="WHNZ01000026">
    <property type="protein sequence ID" value="NOV01110.1"/>
    <property type="molecule type" value="Genomic_DNA"/>
</dbReference>
<reference evidence="5 6" key="1">
    <citation type="submission" date="2019-10" db="EMBL/GenBank/DDBJ databases">
        <title>Description of Paenibacillus pedi sp. nov.</title>
        <authorList>
            <person name="Carlier A."/>
            <person name="Qi S."/>
        </authorList>
    </citation>
    <scope>NUCLEOTIDE SEQUENCE [LARGE SCALE GENOMIC DNA]</scope>
    <source>
        <strain evidence="5 6">LMG 31457</strain>
    </source>
</reference>
<keyword evidence="1" id="KW-0479">Metal-binding</keyword>
<name>A0ABX1ZR90_9BACL</name>
<dbReference type="InterPro" id="IPR013341">
    <property type="entry name" value="Mandelate_racemase_N_dom"/>
</dbReference>
<dbReference type="InterPro" id="IPR036849">
    <property type="entry name" value="Enolase-like_C_sf"/>
</dbReference>
<keyword evidence="3 5" id="KW-0456">Lyase</keyword>
<dbReference type="SFLD" id="SFLDF00003">
    <property type="entry name" value="D-galactonate_dehydratase"/>
    <property type="match status" value="1"/>
</dbReference>
<dbReference type="PANTHER" id="PTHR48080">
    <property type="entry name" value="D-GALACTONATE DEHYDRATASE-RELATED"/>
    <property type="match status" value="1"/>
</dbReference>
<dbReference type="PROSITE" id="PS00909">
    <property type="entry name" value="MR_MLE_2"/>
    <property type="match status" value="1"/>
</dbReference>
<evidence type="ECO:0000256" key="2">
    <source>
        <dbReference type="ARBA" id="ARBA00022842"/>
    </source>
</evidence>
<dbReference type="RefSeq" id="WP_171683930.1">
    <property type="nucleotide sequence ID" value="NZ_WHNZ01000026.1"/>
</dbReference>
<dbReference type="InterPro" id="IPR034593">
    <property type="entry name" value="DgoD-like"/>
</dbReference>
<evidence type="ECO:0000313" key="6">
    <source>
        <dbReference type="Proteomes" id="UP000618579"/>
    </source>
</evidence>
<dbReference type="SMART" id="SM00922">
    <property type="entry name" value="MR_MLE"/>
    <property type="match status" value="1"/>
</dbReference>
<dbReference type="SFLD" id="SFLDG00179">
    <property type="entry name" value="mandelate_racemase"/>
    <property type="match status" value="1"/>
</dbReference>
<gene>
    <name evidence="5" type="primary">dgoD</name>
    <name evidence="5" type="ORF">GC097_13915</name>
</gene>
<accession>A0ABX1ZR90</accession>
<evidence type="ECO:0000313" key="5">
    <source>
        <dbReference type="EMBL" id="NOV01110.1"/>
    </source>
</evidence>
<keyword evidence="2" id="KW-0460">Magnesium</keyword>
<dbReference type="InterPro" id="IPR013342">
    <property type="entry name" value="Mandelate_racemase_C"/>
</dbReference>
<sequence length="382" mass="42380">MKITGYELFKVPPRWLFLKLETDEGLIGWGEPVIEGKAATVETAVHEMMTYLIGKDALRIEDHWQTMYRAGFYRGGPILMSAIAGIDQALWDLKGKYYNAPVYQLLGGACRDSIRVYSWIGGDRPSDVGQAAKSIVDAGFTAVKMNGTEELQYIDSYEKIDQVLERVAAIRESVGKYVGIGVDFHGRVHKPMAKILAKELEPFKLMFIEEPVLAENNEALREIARHTSIPIATGERMFSRWDFKSLLADGYVDIIQPDLSHAGGITECKKIASMAEAYDVALAPHCPLGPIALAACLQVDATAHNAFIQEQSLGIHYNQGSDLLDYIVDGSVFAYKDGFVQIPQGPGLGIEVNEAHVRKMAAIGHQWQNPVWRHKDGSIAEW</sequence>
<dbReference type="SUPFAM" id="SSF54826">
    <property type="entry name" value="Enolase N-terminal domain-like"/>
    <property type="match status" value="1"/>
</dbReference>
<dbReference type="InterPro" id="IPR023592">
    <property type="entry name" value="Galactonate_deHydtase"/>
</dbReference>
<evidence type="ECO:0000256" key="3">
    <source>
        <dbReference type="ARBA" id="ARBA00023239"/>
    </source>
</evidence>
<dbReference type="SUPFAM" id="SSF51604">
    <property type="entry name" value="Enolase C-terminal domain-like"/>
    <property type="match status" value="1"/>
</dbReference>
<dbReference type="CDD" id="cd03325">
    <property type="entry name" value="D-galactonate_dehydratase"/>
    <property type="match status" value="1"/>
</dbReference>
<comment type="caution">
    <text evidence="5">The sequence shown here is derived from an EMBL/GenBank/DDBJ whole genome shotgun (WGS) entry which is preliminary data.</text>
</comment>
<keyword evidence="6" id="KW-1185">Reference proteome</keyword>
<evidence type="ECO:0000256" key="1">
    <source>
        <dbReference type="ARBA" id="ARBA00022723"/>
    </source>
</evidence>
<dbReference type="Pfam" id="PF02746">
    <property type="entry name" value="MR_MLE_N"/>
    <property type="match status" value="1"/>
</dbReference>
<dbReference type="Pfam" id="PF13378">
    <property type="entry name" value="MR_MLE_C"/>
    <property type="match status" value="1"/>
</dbReference>
<dbReference type="GO" id="GO:0008869">
    <property type="term" value="F:galactonate dehydratase activity"/>
    <property type="evidence" value="ECO:0007669"/>
    <property type="project" value="UniProtKB-EC"/>
</dbReference>
<dbReference type="Gene3D" id="3.20.20.120">
    <property type="entry name" value="Enolase-like C-terminal domain"/>
    <property type="match status" value="1"/>
</dbReference>
<dbReference type="InterPro" id="IPR018110">
    <property type="entry name" value="Mandel_Rmase/mucon_lact_enz_CS"/>
</dbReference>
<dbReference type="Gene3D" id="3.30.390.10">
    <property type="entry name" value="Enolase-like, N-terminal domain"/>
    <property type="match status" value="1"/>
</dbReference>
<dbReference type="EC" id="4.2.1.6" evidence="5"/>
<proteinExistence type="predicted"/>
<dbReference type="Proteomes" id="UP000618579">
    <property type="component" value="Unassembled WGS sequence"/>
</dbReference>
<dbReference type="InterPro" id="IPR029017">
    <property type="entry name" value="Enolase-like_N"/>
</dbReference>
<dbReference type="SFLD" id="SFLDS00001">
    <property type="entry name" value="Enolase"/>
    <property type="match status" value="1"/>
</dbReference>
<dbReference type="PROSITE" id="PS00908">
    <property type="entry name" value="MR_MLE_1"/>
    <property type="match status" value="1"/>
</dbReference>